<feature type="chain" id="PRO_5045084589" evidence="2">
    <location>
        <begin position="21"/>
        <end position="455"/>
    </location>
</feature>
<keyword evidence="1" id="KW-0812">Transmembrane</keyword>
<evidence type="ECO:0000313" key="4">
    <source>
        <dbReference type="Proteomes" id="UP001642483"/>
    </source>
</evidence>
<evidence type="ECO:0000313" key="3">
    <source>
        <dbReference type="EMBL" id="CAK8677327.1"/>
    </source>
</evidence>
<organism evidence="3 4">
    <name type="scientific">Clavelina lepadiformis</name>
    <name type="common">Light-bulb sea squirt</name>
    <name type="synonym">Ascidia lepadiformis</name>
    <dbReference type="NCBI Taxonomy" id="159417"/>
    <lineage>
        <taxon>Eukaryota</taxon>
        <taxon>Metazoa</taxon>
        <taxon>Chordata</taxon>
        <taxon>Tunicata</taxon>
        <taxon>Ascidiacea</taxon>
        <taxon>Aplousobranchia</taxon>
        <taxon>Clavelinidae</taxon>
        <taxon>Clavelina</taxon>
    </lineage>
</organism>
<accession>A0ABP0FG52</accession>
<keyword evidence="1" id="KW-1133">Transmembrane helix</keyword>
<name>A0ABP0FG52_CLALP</name>
<evidence type="ECO:0000256" key="2">
    <source>
        <dbReference type="SAM" id="SignalP"/>
    </source>
</evidence>
<proteinExistence type="predicted"/>
<keyword evidence="1" id="KW-0472">Membrane</keyword>
<feature type="signal peptide" evidence="2">
    <location>
        <begin position="1"/>
        <end position="20"/>
    </location>
</feature>
<comment type="caution">
    <text evidence="3">The sequence shown here is derived from an EMBL/GenBank/DDBJ whole genome shotgun (WGS) entry which is preliminary data.</text>
</comment>
<feature type="transmembrane region" description="Helical" evidence="1">
    <location>
        <begin position="405"/>
        <end position="427"/>
    </location>
</feature>
<gene>
    <name evidence="3" type="ORF">CVLEPA_LOCUS6713</name>
</gene>
<keyword evidence="4" id="KW-1185">Reference proteome</keyword>
<reference evidence="3 4" key="1">
    <citation type="submission" date="2024-02" db="EMBL/GenBank/DDBJ databases">
        <authorList>
            <person name="Daric V."/>
            <person name="Darras S."/>
        </authorList>
    </citation>
    <scope>NUCLEOTIDE SEQUENCE [LARGE SCALE GENOMIC DNA]</scope>
</reference>
<protein>
    <submittedName>
        <fullName evidence="3">Uncharacterized protein</fullName>
    </submittedName>
</protein>
<dbReference type="EMBL" id="CAWYQH010000046">
    <property type="protein sequence ID" value="CAK8677327.1"/>
    <property type="molecule type" value="Genomic_DNA"/>
</dbReference>
<dbReference type="Proteomes" id="UP001642483">
    <property type="component" value="Unassembled WGS sequence"/>
</dbReference>
<evidence type="ECO:0000256" key="1">
    <source>
        <dbReference type="SAM" id="Phobius"/>
    </source>
</evidence>
<keyword evidence="2" id="KW-0732">Signal</keyword>
<sequence>MFGPILFVSALLQFTLLIQAQSISPLTTPHPVQATNSTVVITATAFPESIVPPSALGLFNWEFNGTRIAVAGYWPFPVTNERVSASIYSDRVQISTTSSYSSNFTSRLVISQLKAEEDGFLVRYFGLGVAQSLILEIQDCNSSFNDGVTVEATSRIFNSPGKFVCSNEGDLFYSNGTMLTSSDTTCLASAEWEGPEHLLCWKAPSVSLASSSIDGNKLTLIEGNDLNLTCHYDDVIPAGNTSTFYIGTNSYDITIGEPFILSSLQRSDNNKVVSCQAVTPYTDAYPGSGRSLEYTLDVFFTPNQATNTSCIWTIDQPGVCEVMFVSNPQTEFISLTLNEKSARNDDKNLVLSHGIEQRYFFKKVDVTPNDEGAYALVLSHPLPPHNYSIAFNIAVINDQQLNVPAILVGTIAAVILVCLIAVILICLSRRKPPPATCCLFKIPMLQILYLKTTSN</sequence>